<dbReference type="InterPro" id="IPR007111">
    <property type="entry name" value="NACHT_NTPase"/>
</dbReference>
<evidence type="ECO:0000256" key="18">
    <source>
        <dbReference type="SAM" id="MobiDB-lite"/>
    </source>
</evidence>
<evidence type="ECO:0000256" key="13">
    <source>
        <dbReference type="ARBA" id="ARBA00023121"/>
    </source>
</evidence>
<evidence type="ECO:0000256" key="6">
    <source>
        <dbReference type="ARBA" id="ARBA00022723"/>
    </source>
</evidence>
<keyword evidence="11" id="KW-0067">ATP-binding</keyword>
<dbReference type="GO" id="GO:0008289">
    <property type="term" value="F:lipid binding"/>
    <property type="evidence" value="ECO:0007669"/>
    <property type="project" value="UniProtKB-KW"/>
</dbReference>
<dbReference type="Gene3D" id="3.80.10.10">
    <property type="entry name" value="Ribonuclease Inhibitor"/>
    <property type="match status" value="2"/>
</dbReference>
<dbReference type="Pfam" id="PF17776">
    <property type="entry name" value="NLRC4_HD2"/>
    <property type="match status" value="2"/>
</dbReference>
<dbReference type="InterPro" id="IPR041267">
    <property type="entry name" value="NLRP_HD2"/>
</dbReference>
<dbReference type="InterPro" id="IPR001841">
    <property type="entry name" value="Znf_RING"/>
</dbReference>
<dbReference type="Gene3D" id="3.40.50.300">
    <property type="entry name" value="P-loop containing nucleotide triphosphate hydrolases"/>
    <property type="match status" value="2"/>
</dbReference>
<dbReference type="InterPro" id="IPR018494">
    <property type="entry name" value="Oxysterol-bd_CS"/>
</dbReference>
<feature type="region of interest" description="Disordered" evidence="18">
    <location>
        <begin position="1"/>
        <end position="67"/>
    </location>
</feature>
<evidence type="ECO:0000256" key="7">
    <source>
        <dbReference type="ARBA" id="ARBA00022737"/>
    </source>
</evidence>
<dbReference type="Pfam" id="PF01237">
    <property type="entry name" value="Oxysterol_BP"/>
    <property type="match status" value="1"/>
</dbReference>
<dbReference type="EMBL" id="JAAMOB010000002">
    <property type="protein sequence ID" value="KAF4116953.1"/>
    <property type="molecule type" value="Genomic_DNA"/>
</dbReference>
<feature type="domain" description="RING-type" evidence="19">
    <location>
        <begin position="686"/>
        <end position="729"/>
    </location>
</feature>
<dbReference type="GO" id="GO:0005524">
    <property type="term" value="F:ATP binding"/>
    <property type="evidence" value="ECO:0007669"/>
    <property type="project" value="UniProtKB-KW"/>
</dbReference>
<dbReference type="Gene3D" id="2.40.160.120">
    <property type="match status" value="1"/>
</dbReference>
<dbReference type="Pfam" id="PF17779">
    <property type="entry name" value="WHD_NOD2"/>
    <property type="match status" value="2"/>
</dbReference>
<reference evidence="21 22" key="1">
    <citation type="submission" date="2020-04" db="EMBL/GenBank/DDBJ databases">
        <title>Chromosome-level genome assembly of a cyprinid fish Onychostoma macrolepis by integration of Nanopore Sequencing, Bionano and Hi-C technology.</title>
        <authorList>
            <person name="Wang D."/>
        </authorList>
    </citation>
    <scope>NUCLEOTIDE SEQUENCE [LARGE SCALE GENOMIC DNA]</scope>
    <source>
        <strain evidence="21">SWU-2019</strain>
        <tissue evidence="21">Muscle</tissue>
    </source>
</reference>
<evidence type="ECO:0000259" key="19">
    <source>
        <dbReference type="PROSITE" id="PS50089"/>
    </source>
</evidence>
<keyword evidence="9 14" id="KW-0863">Zinc-finger</keyword>
<evidence type="ECO:0000256" key="8">
    <source>
        <dbReference type="ARBA" id="ARBA00022741"/>
    </source>
</evidence>
<dbReference type="InterPro" id="IPR013083">
    <property type="entry name" value="Znf_RING/FYVE/PHD"/>
</dbReference>
<dbReference type="InterPro" id="IPR017907">
    <property type="entry name" value="Znf_RING_CS"/>
</dbReference>
<evidence type="ECO:0000313" key="22">
    <source>
        <dbReference type="Proteomes" id="UP000579812"/>
    </source>
</evidence>
<dbReference type="PROSITE" id="PS00518">
    <property type="entry name" value="ZF_RING_1"/>
    <property type="match status" value="1"/>
</dbReference>
<evidence type="ECO:0000256" key="14">
    <source>
        <dbReference type="PROSITE-ProRule" id="PRU00175"/>
    </source>
</evidence>
<dbReference type="FunFam" id="2.40.160.120:FF:000005">
    <property type="entry name" value="Oxysterol-binding protein"/>
    <property type="match status" value="1"/>
</dbReference>
<keyword evidence="7" id="KW-0677">Repeat</keyword>
<keyword evidence="10" id="KW-0862">Zinc</keyword>
<keyword evidence="6" id="KW-0479">Metal-binding</keyword>
<feature type="domain" description="NACHT" evidence="20">
    <location>
        <begin position="849"/>
        <end position="983"/>
    </location>
</feature>
<dbReference type="InterPro" id="IPR032675">
    <property type="entry name" value="LRR_dom_sf"/>
</dbReference>
<dbReference type="SMART" id="SM00368">
    <property type="entry name" value="LRR_RI"/>
    <property type="match status" value="1"/>
</dbReference>
<dbReference type="PROSITE" id="PS50089">
    <property type="entry name" value="ZF_RING_2"/>
    <property type="match status" value="1"/>
</dbReference>
<dbReference type="GO" id="GO:0008270">
    <property type="term" value="F:zinc ion binding"/>
    <property type="evidence" value="ECO:0007669"/>
    <property type="project" value="UniProtKB-KW"/>
</dbReference>
<evidence type="ECO:0000259" key="20">
    <source>
        <dbReference type="PROSITE" id="PS50837"/>
    </source>
</evidence>
<evidence type="ECO:0000256" key="4">
    <source>
        <dbReference type="ARBA" id="ARBA00022490"/>
    </source>
</evidence>
<dbReference type="InterPro" id="IPR029495">
    <property type="entry name" value="NACHT-assoc"/>
</dbReference>
<evidence type="ECO:0000313" key="21">
    <source>
        <dbReference type="EMBL" id="KAF4116953.1"/>
    </source>
</evidence>
<keyword evidence="5" id="KW-0433">Leucine-rich repeat</keyword>
<evidence type="ECO:0000256" key="15">
    <source>
        <dbReference type="RuleBase" id="RU003844"/>
    </source>
</evidence>
<comment type="subcellular location">
    <subcellularLocation>
        <location evidence="1">Cytoplasm</location>
    </subcellularLocation>
</comment>
<keyword evidence="3 16" id="KW-0813">Transport</keyword>
<dbReference type="Pfam" id="PF15227">
    <property type="entry name" value="zf-C3HC4_4"/>
    <property type="match status" value="1"/>
</dbReference>
<dbReference type="SUPFAM" id="SSF57850">
    <property type="entry name" value="RING/U-box"/>
    <property type="match status" value="1"/>
</dbReference>
<evidence type="ECO:0000256" key="12">
    <source>
        <dbReference type="ARBA" id="ARBA00023055"/>
    </source>
</evidence>
<name>A0A7J6DCD0_9TELE</name>
<dbReference type="SUPFAM" id="SSF52047">
    <property type="entry name" value="RNI-like"/>
    <property type="match status" value="2"/>
</dbReference>
<dbReference type="GO" id="GO:0005737">
    <property type="term" value="C:cytoplasm"/>
    <property type="evidence" value="ECO:0007669"/>
    <property type="project" value="UniProtKB-SubCell"/>
</dbReference>
<comment type="similarity">
    <text evidence="2 15">Belongs to the OSBP family.</text>
</comment>
<dbReference type="InterPro" id="IPR037239">
    <property type="entry name" value="OSBP_sf"/>
</dbReference>
<protein>
    <recommendedName>
        <fullName evidence="16">Oxysterol-binding protein</fullName>
    </recommendedName>
</protein>
<evidence type="ECO:0000256" key="10">
    <source>
        <dbReference type="ARBA" id="ARBA00022833"/>
    </source>
</evidence>
<dbReference type="InterPro" id="IPR027417">
    <property type="entry name" value="P-loop_NTPase"/>
</dbReference>
<dbReference type="Proteomes" id="UP000579812">
    <property type="component" value="Unassembled WGS sequence"/>
</dbReference>
<dbReference type="PROSITE" id="PS01013">
    <property type="entry name" value="OSBP"/>
    <property type="match status" value="1"/>
</dbReference>
<feature type="coiled-coil region" evidence="17">
    <location>
        <begin position="1779"/>
        <end position="1813"/>
    </location>
</feature>
<evidence type="ECO:0000256" key="3">
    <source>
        <dbReference type="ARBA" id="ARBA00022448"/>
    </source>
</evidence>
<keyword evidence="17" id="KW-0175">Coiled coil</keyword>
<dbReference type="InterPro" id="IPR051261">
    <property type="entry name" value="NLR"/>
</dbReference>
<dbReference type="PROSITE" id="PS50837">
    <property type="entry name" value="NACHT"/>
    <property type="match status" value="2"/>
</dbReference>
<dbReference type="GO" id="GO:0006869">
    <property type="term" value="P:lipid transport"/>
    <property type="evidence" value="ECO:0007669"/>
    <property type="project" value="UniProtKB-KW"/>
</dbReference>
<evidence type="ECO:0000256" key="16">
    <source>
        <dbReference type="RuleBase" id="RU003845"/>
    </source>
</evidence>
<evidence type="ECO:0000256" key="2">
    <source>
        <dbReference type="ARBA" id="ARBA00008842"/>
    </source>
</evidence>
<dbReference type="InterPro" id="IPR000648">
    <property type="entry name" value="Oxysterol-bd"/>
</dbReference>
<keyword evidence="4" id="KW-0963">Cytoplasm</keyword>
<dbReference type="InterPro" id="IPR041075">
    <property type="entry name" value="NOD1/2_WH"/>
</dbReference>
<feature type="compositionally biased region" description="Basic and acidic residues" evidence="18">
    <location>
        <begin position="1688"/>
        <end position="1702"/>
    </location>
</feature>
<evidence type="ECO:0000256" key="9">
    <source>
        <dbReference type="ARBA" id="ARBA00022771"/>
    </source>
</evidence>
<dbReference type="SUPFAM" id="SSF144000">
    <property type="entry name" value="Oxysterol-binding protein-like"/>
    <property type="match status" value="1"/>
</dbReference>
<dbReference type="SMART" id="SM00184">
    <property type="entry name" value="RING"/>
    <property type="match status" value="1"/>
</dbReference>
<keyword evidence="12 16" id="KW-0445">Lipid transport</keyword>
<feature type="domain" description="NACHT" evidence="20">
    <location>
        <begin position="176"/>
        <end position="310"/>
    </location>
</feature>
<keyword evidence="13" id="KW-0446">Lipid-binding</keyword>
<dbReference type="FunFam" id="3.30.70.3490:FF:000003">
    <property type="entry name" value="Oxysterol-binding protein"/>
    <property type="match status" value="1"/>
</dbReference>
<evidence type="ECO:0000256" key="17">
    <source>
        <dbReference type="SAM" id="Coils"/>
    </source>
</evidence>
<evidence type="ECO:0000256" key="5">
    <source>
        <dbReference type="ARBA" id="ARBA00022614"/>
    </source>
</evidence>
<accession>A0A7J6DCD0</accession>
<dbReference type="Gene3D" id="3.30.40.10">
    <property type="entry name" value="Zinc/RING finger domain, C3HC4 (zinc finger)"/>
    <property type="match status" value="1"/>
</dbReference>
<dbReference type="Pfam" id="PF05729">
    <property type="entry name" value="NACHT"/>
    <property type="match status" value="2"/>
</dbReference>
<keyword evidence="8" id="KW-0547">Nucleotide-binding</keyword>
<dbReference type="FunFam" id="3.80.10.10:FF:000336">
    <property type="entry name" value="Si:dkey-222h21.2"/>
    <property type="match status" value="1"/>
</dbReference>
<proteinExistence type="inferred from homology"/>
<dbReference type="Pfam" id="PF14484">
    <property type="entry name" value="FISNA"/>
    <property type="match status" value="2"/>
</dbReference>
<keyword evidence="22" id="KW-1185">Reference proteome</keyword>
<dbReference type="FunFam" id="3.40.50.300:FF:000210">
    <property type="entry name" value="Si:dkey-16p6.1"/>
    <property type="match status" value="2"/>
</dbReference>
<gene>
    <name evidence="21" type="ORF">G5714_001506</name>
</gene>
<sequence length="1850" mass="212561">MEHRDTAAHPAASCVSVESNKSMDFPPRFSGEVVTSEPRKRSRRHSVPQTVMGASSSAGSADSNTQAALQEETGNLQKPVDDTLQRVKDKHKTRMKNNYESLFEGMKFQENETLLNRIYTQLYIIEGESDGVNEEHEVLQMEKTARTQLTQDTSIYCNDIFKASPEPECEEKDKLRVVLTKGIAGIGKTISVQKFILDWAEGKANQDVDFIFLLPFRELNLIQDQQYSLHRLLLDFHPELQDLDSKTYKECKIVFIFDGLDESRITLMFTDTQKVCNVTETSSVGVLMSNLMQGELLSSALIWITSRPAAANQIPSKYINRLTEIQGFNESQKEEYFRKRINDQHQANRIISHIRKARSLHIMCHIPVFCWISSTVLQKLLKEDLSAEIPQTLTEMYIHFLLIQINMRNQKYEERDPEKLLQSNREVIVKLAEVAFKQLMKGNVMFYEDDLSESGIDITDASVYSGICTEIFKEESVIHQRKVYSFIHLSIQEFLAAFHVFYCYLSCTMETLKVFDSMHYLHKGAIDKAIGSENGQLDLFLRFLLGVSLESNQRLLQDLLTHTENSSENIRRTSQYIKKKIKDGHGLSTERSINLFLCLLEVKDQSLSREIQEFVKSDKHSEKKLSPAQCSTIAYLLQMSEEALDEFDLKRYNTSDEGRRRLIPAASNCTKALEKMDDLIQDQSRCGACEQVLRDPVSITCGHFFCRQCISFYWDQSRLAEDFDCPLCRKRSRTRVVLQMDRVCYTPAALQVETGDLKRVKEKHKTSMKNKYESLFEGIKLQENETLLNRIYTQLYIIEGESDGVNEEHEVLQMEKTARTQLTQDTSIYCNDIFKASPEPECEEKDKLRVVLTKGIAGIGKTISVQKFILDWAEGKANQDIDFIFLLPFRELNLIQDNQYSLHRLLLDFHPELQDLGSQIYEECKVVFIFDGLDESRITLMFSDDQKVCDVTETSSVGALMSNLMKGELLASALIWITSRPAAANQIPSKYINRLTEIQGFNESQREEYFRKRISDQHQASRIISHIRRARSLHIMCHIPVFCWISSTVLQKLLKEDLSAEIPQTLTEMYIHFLLIQINMRNQKYEERDPEKLLQSNREVIVKLAEVAFKQLMKGNVMFYEEDLIESGIDVTDASVYSGICTEIFKEESVIHQRKVYSFIHLSIQEFFAAFHVFYCYLRSTTETLMVFDSMHNLHQGAIDKATESENGHLDLFLRFLLGISLESNQKLLQDLLTHTENSSENIRRTSQYIKEKINDGHGLSTERSINLFLCLLEVKDQSLSREIQEFVKSDKHSEKKLSPAQCSTIAYMLQMSEEALDEFDLNRYNTSDEGRRRLIPAVINCTKALLAGCNLTDQCCENLSSALQSSNSVLKELDLTNNDLQDSGVKLLCDGLKNPNCQLEILSFICDPRDIMSGDSSQGDKTQCNGVKNHRSALPAAMFPRNNVSMWSVLKKCIGMELSKITMPVIFNEPLSFLQRLTEYMEHTYLIQKASASQDSIHRMKCVAAFAVSAVASQWERTGKPFNPLLGETYELLREDLGFRWVSEQVSHHPPVSAFHVEGIKNDFMFHGSVYPKLKFWGKSVEAEPRGIISLELPLHNEAYTWTNPTCCVHNIIMGQLWIEQYGNVEIINHKTGERCCLTFKPCGIFGKELHKVEGYILDKSKKKICALYGKWTECLYSVDPATFDAHRKSDTKRSEKDRKGSTQSNNADEEPDEMPPPEAETVQVIPGSELIWRISPRPHNSGKYYAFTSFALQLNELDTEMERVLPQTDCRLRPDIRALENGDIDAASAEKNRLEEKQRTARKNRSKSDEEWKIRWFHQGPNPYTGAPDWLYTGGYWDRNYSHLPDIY</sequence>
<comment type="caution">
    <text evidence="21">The sequence shown here is derived from an EMBL/GenBank/DDBJ whole genome shotgun (WGS) entry which is preliminary data.</text>
</comment>
<organism evidence="21 22">
    <name type="scientific">Onychostoma macrolepis</name>
    <dbReference type="NCBI Taxonomy" id="369639"/>
    <lineage>
        <taxon>Eukaryota</taxon>
        <taxon>Metazoa</taxon>
        <taxon>Chordata</taxon>
        <taxon>Craniata</taxon>
        <taxon>Vertebrata</taxon>
        <taxon>Euteleostomi</taxon>
        <taxon>Actinopterygii</taxon>
        <taxon>Neopterygii</taxon>
        <taxon>Teleostei</taxon>
        <taxon>Ostariophysi</taxon>
        <taxon>Cypriniformes</taxon>
        <taxon>Cyprinidae</taxon>
        <taxon>Acrossocheilinae</taxon>
        <taxon>Onychostoma</taxon>
    </lineage>
</organism>
<feature type="compositionally biased region" description="Low complexity" evidence="18">
    <location>
        <begin position="53"/>
        <end position="63"/>
    </location>
</feature>
<dbReference type="PANTHER" id="PTHR24106">
    <property type="entry name" value="NACHT, LRR AND CARD DOMAINS-CONTAINING"/>
    <property type="match status" value="1"/>
</dbReference>
<feature type="region of interest" description="Disordered" evidence="18">
    <location>
        <begin position="1688"/>
        <end position="1722"/>
    </location>
</feature>
<dbReference type="SMART" id="SM01288">
    <property type="entry name" value="FISNA"/>
    <property type="match status" value="2"/>
</dbReference>
<evidence type="ECO:0000256" key="11">
    <source>
        <dbReference type="ARBA" id="ARBA00022840"/>
    </source>
</evidence>
<evidence type="ECO:0000256" key="1">
    <source>
        <dbReference type="ARBA" id="ARBA00004496"/>
    </source>
</evidence>
<dbReference type="Gene3D" id="3.30.70.3490">
    <property type="match status" value="1"/>
</dbReference>